<dbReference type="AlphaFoldDB" id="A0A0P6VHY5"/>
<dbReference type="STRING" id="665126.ABB55_04910"/>
<proteinExistence type="predicted"/>
<accession>A0A0P6VHY5</accession>
<evidence type="ECO:0008006" key="3">
    <source>
        <dbReference type="Google" id="ProtNLM"/>
    </source>
</evidence>
<gene>
    <name evidence="1" type="ORF">ABB55_04910</name>
</gene>
<name>A0A0P6VHY5_9HYPH</name>
<dbReference type="Pfam" id="PF10098">
    <property type="entry name" value="DUF2336"/>
    <property type="match status" value="1"/>
</dbReference>
<dbReference type="EMBL" id="LJYW01000001">
    <property type="protein sequence ID" value="KPL51651.1"/>
    <property type="molecule type" value="Genomic_DNA"/>
</dbReference>
<evidence type="ECO:0000313" key="1">
    <source>
        <dbReference type="EMBL" id="KPL51651.1"/>
    </source>
</evidence>
<reference evidence="1 2" key="1">
    <citation type="submission" date="2015-09" db="EMBL/GenBank/DDBJ databases">
        <authorList>
            <person name="Jackson K.R."/>
            <person name="Lunt B.L."/>
            <person name="Fisher J.N.B."/>
            <person name="Gardner A.V."/>
            <person name="Bailey M.E."/>
            <person name="Deus L.M."/>
            <person name="Earl A.S."/>
            <person name="Gibby P.D."/>
            <person name="Hartmann K.A."/>
            <person name="Liu J.E."/>
            <person name="Manci A.M."/>
            <person name="Nielsen D.A."/>
            <person name="Solomon M.B."/>
            <person name="Breakwell D.P."/>
            <person name="Burnett S.H."/>
            <person name="Grose J.H."/>
        </authorList>
    </citation>
    <scope>NUCLEOTIDE SEQUENCE [LARGE SCALE GENOMIC DNA]</scope>
    <source>
        <strain evidence="1 2">16</strain>
    </source>
</reference>
<dbReference type="Proteomes" id="UP000048984">
    <property type="component" value="Unassembled WGS sequence"/>
</dbReference>
<keyword evidence="2" id="KW-1185">Reference proteome</keyword>
<evidence type="ECO:0000313" key="2">
    <source>
        <dbReference type="Proteomes" id="UP000048984"/>
    </source>
</evidence>
<organism evidence="1 2">
    <name type="scientific">Prosthecodimorpha hirschii</name>
    <dbReference type="NCBI Taxonomy" id="665126"/>
    <lineage>
        <taxon>Bacteria</taxon>
        <taxon>Pseudomonadati</taxon>
        <taxon>Pseudomonadota</taxon>
        <taxon>Alphaproteobacteria</taxon>
        <taxon>Hyphomicrobiales</taxon>
        <taxon>Ancalomicrobiaceae</taxon>
        <taxon>Prosthecodimorpha</taxon>
    </lineage>
</organism>
<comment type="caution">
    <text evidence="1">The sequence shown here is derived from an EMBL/GenBank/DDBJ whole genome shotgun (WGS) entry which is preliminary data.</text>
</comment>
<dbReference type="InterPro" id="IPR019285">
    <property type="entry name" value="DUF2336"/>
</dbReference>
<sequence length="341" mass="36859">MQDIALEADGTSRGELLRLLTQCVFTDRQPSAVEVALFADITLQLLAKVDPHTRAELAAVVAPCEHLPAPLLHALCEDIPEVAVPVLAANPALDEDTLKDWAGRLSNAHLAAIAVRSPLTTAVTDLLFERGDMAVWRAVAANPAAQISPRVLRELLAKADTDDELCVALTRRSDLPEADAEHLVMLVAKRLRGRIANRPAPQPSPAAAPPAPVTPPHLMDMAAILAQIKAGRLSVDAVVADLAGHDRCNDLAAVLAHVADIDELSVLKVLVRSDAGGAIKLLRGLDVSPQTFEIVTKMRRRRLGFSDAHARFEREDYARVDPAEARRTVAQFARKRHQHQG</sequence>
<reference evidence="1 2" key="2">
    <citation type="submission" date="2015-10" db="EMBL/GenBank/DDBJ databases">
        <title>Draft Genome Sequence of Prosthecomicrobium hirschii ATCC 27832.</title>
        <authorList>
            <person name="Daniel J."/>
            <person name="Givan S.A."/>
            <person name="Brun Y.V."/>
            <person name="Brown P.J."/>
        </authorList>
    </citation>
    <scope>NUCLEOTIDE SEQUENCE [LARGE SCALE GENOMIC DNA]</scope>
    <source>
        <strain evidence="1 2">16</strain>
    </source>
</reference>
<protein>
    <recommendedName>
        <fullName evidence="3">DUF2336 domain-containing protein</fullName>
    </recommendedName>
</protein>